<gene>
    <name evidence="8" type="ORF">EDC60_3128</name>
</gene>
<dbReference type="EMBL" id="RJVL01000008">
    <property type="protein sequence ID" value="ROR39633.1"/>
    <property type="molecule type" value="Genomic_DNA"/>
</dbReference>
<dbReference type="GO" id="GO:0004519">
    <property type="term" value="F:endonuclease activity"/>
    <property type="evidence" value="ECO:0007669"/>
    <property type="project" value="UniProtKB-KW"/>
</dbReference>
<keyword evidence="6" id="KW-0694">RNA-binding</keyword>
<dbReference type="AlphaFoldDB" id="A0AAX1WQR4"/>
<keyword evidence="7" id="KW-0346">Stress response</keyword>
<reference evidence="8 9" key="1">
    <citation type="submission" date="2018-11" db="EMBL/GenBank/DDBJ databases">
        <title>Genomic Encyclopedia of Type Strains, Phase IV (KMG-IV): sequencing the most valuable type-strain genomes for metagenomic binning, comparative biology and taxonomic classification.</title>
        <authorList>
            <person name="Goeker M."/>
        </authorList>
    </citation>
    <scope>NUCLEOTIDE SEQUENCE [LARGE SCALE GENOMIC DNA]</scope>
    <source>
        <strain evidence="8 9">DSM 15985</strain>
    </source>
</reference>
<comment type="caution">
    <text evidence="8">The sequence shown here is derived from an EMBL/GenBank/DDBJ whole genome shotgun (WGS) entry which is preliminary data.</text>
</comment>
<dbReference type="Gene3D" id="3.30.920.30">
    <property type="entry name" value="Hypothetical protein"/>
    <property type="match status" value="1"/>
</dbReference>
<dbReference type="Proteomes" id="UP000271868">
    <property type="component" value="Unassembled WGS sequence"/>
</dbReference>
<dbReference type="InterPro" id="IPR012933">
    <property type="entry name" value="HicA_mRNA_interferase"/>
</dbReference>
<dbReference type="RefSeq" id="WP_123676648.1">
    <property type="nucleotide sequence ID" value="NZ_RJVL01000008.1"/>
</dbReference>
<dbReference type="Pfam" id="PF07927">
    <property type="entry name" value="HicA_toxin"/>
    <property type="match status" value="1"/>
</dbReference>
<comment type="similarity">
    <text evidence="1">Belongs to the HicA mRNA interferase family.</text>
</comment>
<proteinExistence type="inferred from homology"/>
<evidence type="ECO:0000313" key="8">
    <source>
        <dbReference type="EMBL" id="ROR39633.1"/>
    </source>
</evidence>
<dbReference type="GO" id="GO:0016787">
    <property type="term" value="F:hydrolase activity"/>
    <property type="evidence" value="ECO:0007669"/>
    <property type="project" value="UniProtKB-KW"/>
</dbReference>
<keyword evidence="3" id="KW-0540">Nuclease</keyword>
<protein>
    <submittedName>
        <fullName evidence="8">HicA-like toxin of HicAB toxin-antitoxin system</fullName>
    </submittedName>
</protein>
<evidence type="ECO:0000313" key="9">
    <source>
        <dbReference type="Proteomes" id="UP000271868"/>
    </source>
</evidence>
<evidence type="ECO:0000256" key="1">
    <source>
        <dbReference type="ARBA" id="ARBA00006620"/>
    </source>
</evidence>
<accession>A0AAX1WQR4</accession>
<keyword evidence="2" id="KW-1277">Toxin-antitoxin system</keyword>
<keyword evidence="4" id="KW-0255">Endonuclease</keyword>
<keyword evidence="5" id="KW-0378">Hydrolase</keyword>
<evidence type="ECO:0000256" key="2">
    <source>
        <dbReference type="ARBA" id="ARBA00022649"/>
    </source>
</evidence>
<evidence type="ECO:0000256" key="4">
    <source>
        <dbReference type="ARBA" id="ARBA00022759"/>
    </source>
</evidence>
<keyword evidence="9" id="KW-1185">Reference proteome</keyword>
<evidence type="ECO:0000256" key="7">
    <source>
        <dbReference type="ARBA" id="ARBA00023016"/>
    </source>
</evidence>
<dbReference type="InterPro" id="IPR038570">
    <property type="entry name" value="HicA_sf"/>
</dbReference>
<dbReference type="SUPFAM" id="SSF54786">
    <property type="entry name" value="YcfA/nrd intein domain"/>
    <property type="match status" value="1"/>
</dbReference>
<evidence type="ECO:0000256" key="5">
    <source>
        <dbReference type="ARBA" id="ARBA00022801"/>
    </source>
</evidence>
<evidence type="ECO:0000256" key="6">
    <source>
        <dbReference type="ARBA" id="ARBA00022884"/>
    </source>
</evidence>
<dbReference type="GO" id="GO:0003729">
    <property type="term" value="F:mRNA binding"/>
    <property type="evidence" value="ECO:0007669"/>
    <property type="project" value="InterPro"/>
</dbReference>
<evidence type="ECO:0000256" key="3">
    <source>
        <dbReference type="ARBA" id="ARBA00022722"/>
    </source>
</evidence>
<name>A0AAX1WQR4_9BURK</name>
<sequence length="65" mass="7303">MGASFTPELIRLLRAASCRFERPGKGDHDIWYSPHTGTRFPVDHKIKSRHTANAVLKQAGLPKSF</sequence>
<organism evidence="8 9">
    <name type="scientific">Diaphorobacter nitroreducens</name>
    <dbReference type="NCBI Taxonomy" id="164759"/>
    <lineage>
        <taxon>Bacteria</taxon>
        <taxon>Pseudomonadati</taxon>
        <taxon>Pseudomonadota</taxon>
        <taxon>Betaproteobacteria</taxon>
        <taxon>Burkholderiales</taxon>
        <taxon>Comamonadaceae</taxon>
        <taxon>Diaphorobacter</taxon>
    </lineage>
</organism>